<name>A0A0E2ALC6_BACFG</name>
<reference evidence="2 3" key="1">
    <citation type="submission" date="2012-02" db="EMBL/GenBank/DDBJ databases">
        <title>The Genome Sequence of Bacteroides fragilis CL07T12C05.</title>
        <authorList>
            <consortium name="The Broad Institute Genome Sequencing Platform"/>
            <person name="Earl A."/>
            <person name="Ward D."/>
            <person name="Feldgarden M."/>
            <person name="Gevers D."/>
            <person name="Zitomersky N.L."/>
            <person name="Coyne M.J."/>
            <person name="Comstock L.E."/>
            <person name="Young S.K."/>
            <person name="Zeng Q."/>
            <person name="Gargeya S."/>
            <person name="Fitzgerald M."/>
            <person name="Haas B."/>
            <person name="Abouelleil A."/>
            <person name="Alvarado L."/>
            <person name="Arachchi H.M."/>
            <person name="Berlin A."/>
            <person name="Chapman S.B."/>
            <person name="Gearin G."/>
            <person name="Goldberg J."/>
            <person name="Griggs A."/>
            <person name="Gujja S."/>
            <person name="Hansen M."/>
            <person name="Heiman D."/>
            <person name="Howarth C."/>
            <person name="Larimer J."/>
            <person name="Lui A."/>
            <person name="MacDonald P.J.P."/>
            <person name="McCowen C."/>
            <person name="Montmayeur A."/>
            <person name="Murphy C."/>
            <person name="Neiman D."/>
            <person name="Pearson M."/>
            <person name="Priest M."/>
            <person name="Roberts A."/>
            <person name="Saif S."/>
            <person name="Shea T."/>
            <person name="Sisk P."/>
            <person name="Stolte C."/>
            <person name="Sykes S."/>
            <person name="Wortman J."/>
            <person name="Nusbaum C."/>
            <person name="Birren B."/>
        </authorList>
    </citation>
    <scope>NUCLEOTIDE SEQUENCE [LARGE SCALE GENOMIC DNA]</scope>
    <source>
        <strain evidence="2 3">CL07T12C05</strain>
    </source>
</reference>
<dbReference type="AlphaFoldDB" id="A0A0E2ALC6"/>
<evidence type="ECO:0000313" key="2">
    <source>
        <dbReference type="EMBL" id="EIY92614.1"/>
    </source>
</evidence>
<dbReference type="Pfam" id="PF00534">
    <property type="entry name" value="Glycos_transf_1"/>
    <property type="match status" value="1"/>
</dbReference>
<dbReference type="Proteomes" id="UP000003879">
    <property type="component" value="Unassembled WGS sequence"/>
</dbReference>
<protein>
    <recommendedName>
        <fullName evidence="1">Glycosyl transferase family 1 domain-containing protein</fullName>
    </recommendedName>
</protein>
<gene>
    <name evidence="2" type="ORF">HMPREF1056_03571</name>
</gene>
<dbReference type="HOGENOM" id="CLU_009583_14_0_10"/>
<dbReference type="PATRIC" id="fig|997883.3.peg.3765"/>
<sequence length="371" mass="43211">MIKDIQHFSKILFIMHMPPPVHGASMMGKYIHDSKLINQTFDCRYINLTLAKDLSDIGKGGFSKLWSFLKQMNHIASTIHMEKPQLCYVTPNTKGGAFYKDFIVVMLLKAMGQNVIAHYHNKGVATRQDRVLDNFLYNHFFKNQKVILLAKALYKDIEKYVARKDVYICPNGIPESYSLPKPPSKKQESFKILFLSNMMIEKGVWDLLEACRILKEKEKAFHCDFVGKWSDISFQTFHDRIREYGLEDYITAHGSKYGTEKEKYLREADLFVFPTYYNNECFPLVLLEAMEYSLPCISTNEGGITDIIEESKTGYIVEKQNPKILAQQIEYLLDHPELRKQMGQAGKNKFQKEFTLEKFEERMKTILEEVI</sequence>
<feature type="domain" description="Glycosyl transferase family 1" evidence="1">
    <location>
        <begin position="182"/>
        <end position="348"/>
    </location>
</feature>
<dbReference type="SUPFAM" id="SSF53756">
    <property type="entry name" value="UDP-Glycosyltransferase/glycogen phosphorylase"/>
    <property type="match status" value="1"/>
</dbReference>
<evidence type="ECO:0000259" key="1">
    <source>
        <dbReference type="Pfam" id="PF00534"/>
    </source>
</evidence>
<dbReference type="EMBL" id="AGXN01000021">
    <property type="protein sequence ID" value="EIY92614.1"/>
    <property type="molecule type" value="Genomic_DNA"/>
</dbReference>
<proteinExistence type="predicted"/>
<dbReference type="GO" id="GO:0016757">
    <property type="term" value="F:glycosyltransferase activity"/>
    <property type="evidence" value="ECO:0007669"/>
    <property type="project" value="InterPro"/>
</dbReference>
<dbReference type="InterPro" id="IPR001296">
    <property type="entry name" value="Glyco_trans_1"/>
</dbReference>
<dbReference type="Gene3D" id="3.40.50.2000">
    <property type="entry name" value="Glycogen Phosphorylase B"/>
    <property type="match status" value="2"/>
</dbReference>
<dbReference type="PANTHER" id="PTHR12526">
    <property type="entry name" value="GLYCOSYLTRANSFERASE"/>
    <property type="match status" value="1"/>
</dbReference>
<organism evidence="2 3">
    <name type="scientific">Bacteroides fragilis CL07T12C05</name>
    <dbReference type="NCBI Taxonomy" id="997883"/>
    <lineage>
        <taxon>Bacteria</taxon>
        <taxon>Pseudomonadati</taxon>
        <taxon>Bacteroidota</taxon>
        <taxon>Bacteroidia</taxon>
        <taxon>Bacteroidales</taxon>
        <taxon>Bacteroidaceae</taxon>
        <taxon>Bacteroides</taxon>
    </lineage>
</organism>
<evidence type="ECO:0000313" key="3">
    <source>
        <dbReference type="Proteomes" id="UP000003879"/>
    </source>
</evidence>
<accession>A0A0E2ALC6</accession>
<dbReference type="CDD" id="cd03801">
    <property type="entry name" value="GT4_PimA-like"/>
    <property type="match status" value="1"/>
</dbReference>
<comment type="caution">
    <text evidence="2">The sequence shown here is derived from an EMBL/GenBank/DDBJ whole genome shotgun (WGS) entry which is preliminary data.</text>
</comment>